<gene>
    <name evidence="12 16" type="primary">dnaG</name>
    <name evidence="16" type="ORF">ACFQY0_08385</name>
</gene>
<dbReference type="Pfam" id="PF08275">
    <property type="entry name" value="DNAG_N"/>
    <property type="match status" value="1"/>
</dbReference>
<evidence type="ECO:0000256" key="12">
    <source>
        <dbReference type="HAMAP-Rule" id="MF_00974"/>
    </source>
</evidence>
<organism evidence="16 17">
    <name type="scientific">Haloferula chungangensis</name>
    <dbReference type="NCBI Taxonomy" id="1048331"/>
    <lineage>
        <taxon>Bacteria</taxon>
        <taxon>Pseudomonadati</taxon>
        <taxon>Verrucomicrobiota</taxon>
        <taxon>Verrucomicrobiia</taxon>
        <taxon>Verrucomicrobiales</taxon>
        <taxon>Verrucomicrobiaceae</taxon>
        <taxon>Haloferula</taxon>
    </lineage>
</organism>
<dbReference type="EMBL" id="JBHTBS010000003">
    <property type="protein sequence ID" value="MFC7337192.1"/>
    <property type="molecule type" value="Genomic_DNA"/>
</dbReference>
<protein>
    <recommendedName>
        <fullName evidence="12 13">DNA primase</fullName>
        <ecNumber evidence="12">2.7.7.101</ecNumber>
    </recommendedName>
</protein>
<feature type="domain" description="Toprim" evidence="15">
    <location>
        <begin position="243"/>
        <end position="324"/>
    </location>
</feature>
<dbReference type="PANTHER" id="PTHR30313">
    <property type="entry name" value="DNA PRIMASE"/>
    <property type="match status" value="1"/>
</dbReference>
<evidence type="ECO:0000256" key="6">
    <source>
        <dbReference type="ARBA" id="ARBA00022723"/>
    </source>
</evidence>
<dbReference type="InterPro" id="IPR019475">
    <property type="entry name" value="DNA_primase_DnaB-bd"/>
</dbReference>
<dbReference type="Pfam" id="PF13155">
    <property type="entry name" value="Toprim_2"/>
    <property type="match status" value="1"/>
</dbReference>
<dbReference type="Gene3D" id="3.90.580.10">
    <property type="entry name" value="Zinc finger, CHC2-type domain"/>
    <property type="match status" value="1"/>
</dbReference>
<dbReference type="InterPro" id="IPR037068">
    <property type="entry name" value="DNA_primase_core_N_sf"/>
</dbReference>
<dbReference type="Gene3D" id="3.90.980.10">
    <property type="entry name" value="DNA primase, catalytic core, N-terminal domain"/>
    <property type="match status" value="1"/>
</dbReference>
<dbReference type="Proteomes" id="UP001596472">
    <property type="component" value="Unassembled WGS sequence"/>
</dbReference>
<keyword evidence="7 12" id="KW-0863">Zinc-finger</keyword>
<dbReference type="SUPFAM" id="SSF56731">
    <property type="entry name" value="DNA primase core"/>
    <property type="match status" value="1"/>
</dbReference>
<keyword evidence="10 12" id="KW-0238">DNA-binding</keyword>
<evidence type="ECO:0000256" key="13">
    <source>
        <dbReference type="PIRNR" id="PIRNR002811"/>
    </source>
</evidence>
<evidence type="ECO:0000313" key="16">
    <source>
        <dbReference type="EMBL" id="MFC7337192.1"/>
    </source>
</evidence>
<comment type="subunit">
    <text evidence="12">Monomer. Interacts with DnaB.</text>
</comment>
<evidence type="ECO:0000256" key="2">
    <source>
        <dbReference type="ARBA" id="ARBA00022515"/>
    </source>
</evidence>
<dbReference type="InterPro" id="IPR034151">
    <property type="entry name" value="TOPRIM_DnaG_bac"/>
</dbReference>
<dbReference type="InterPro" id="IPR036977">
    <property type="entry name" value="DNA_primase_Znf_CHC2"/>
</dbReference>
<feature type="region of interest" description="Disordered" evidence="14">
    <location>
        <begin position="419"/>
        <end position="441"/>
    </location>
</feature>
<dbReference type="PROSITE" id="PS50880">
    <property type="entry name" value="TOPRIM"/>
    <property type="match status" value="1"/>
</dbReference>
<evidence type="ECO:0000256" key="3">
    <source>
        <dbReference type="ARBA" id="ARBA00022679"/>
    </source>
</evidence>
<evidence type="ECO:0000256" key="14">
    <source>
        <dbReference type="SAM" id="MobiDB-lite"/>
    </source>
</evidence>
<dbReference type="CDD" id="cd03364">
    <property type="entry name" value="TOPRIM_DnaG_primases"/>
    <property type="match status" value="1"/>
</dbReference>
<keyword evidence="8 12" id="KW-0862">Zinc</keyword>
<keyword evidence="9" id="KW-0460">Magnesium</keyword>
<keyword evidence="5 12" id="KW-0235">DNA replication</keyword>
<evidence type="ECO:0000256" key="1">
    <source>
        <dbReference type="ARBA" id="ARBA00022478"/>
    </source>
</evidence>
<comment type="function">
    <text evidence="12 13">RNA polymerase that catalyzes the synthesis of short RNA molecules used as primers for DNA polymerase during DNA replication.</text>
</comment>
<dbReference type="Gene3D" id="1.20.50.20">
    <property type="entry name" value="DnaG, RNA polymerase domain, helical bundle"/>
    <property type="match status" value="1"/>
</dbReference>
<dbReference type="InterPro" id="IPR006171">
    <property type="entry name" value="TOPRIM_dom"/>
</dbReference>
<keyword evidence="2 12" id="KW-0639">Primosome</keyword>
<evidence type="ECO:0000256" key="10">
    <source>
        <dbReference type="ARBA" id="ARBA00023125"/>
    </source>
</evidence>
<evidence type="ECO:0000313" key="17">
    <source>
        <dbReference type="Proteomes" id="UP001596472"/>
    </source>
</evidence>
<reference evidence="17" key="1">
    <citation type="journal article" date="2019" name="Int. J. Syst. Evol. Microbiol.">
        <title>The Global Catalogue of Microorganisms (GCM) 10K type strain sequencing project: providing services to taxonomists for standard genome sequencing and annotation.</title>
        <authorList>
            <consortium name="The Broad Institute Genomics Platform"/>
            <consortium name="The Broad Institute Genome Sequencing Center for Infectious Disease"/>
            <person name="Wu L."/>
            <person name="Ma J."/>
        </authorList>
    </citation>
    <scope>NUCLEOTIDE SEQUENCE [LARGE SCALE GENOMIC DNA]</scope>
    <source>
        <strain evidence="17">CGMCC 4.1467</strain>
    </source>
</reference>
<evidence type="ECO:0000256" key="7">
    <source>
        <dbReference type="ARBA" id="ARBA00022771"/>
    </source>
</evidence>
<comment type="catalytic activity">
    <reaction evidence="12">
        <text>ssDNA + n NTP = ssDNA/pppN(pN)n-1 hybrid + (n-1) diphosphate.</text>
        <dbReference type="EC" id="2.7.7.101"/>
    </reaction>
</comment>
<dbReference type="HAMAP" id="MF_00974">
    <property type="entry name" value="DNA_primase_DnaG"/>
    <property type="match status" value="1"/>
</dbReference>
<name>A0ABW2L4F4_9BACT</name>
<evidence type="ECO:0000256" key="5">
    <source>
        <dbReference type="ARBA" id="ARBA00022705"/>
    </source>
</evidence>
<dbReference type="SMART" id="SM00493">
    <property type="entry name" value="TOPRIM"/>
    <property type="match status" value="1"/>
</dbReference>
<evidence type="ECO:0000256" key="4">
    <source>
        <dbReference type="ARBA" id="ARBA00022695"/>
    </source>
</evidence>
<keyword evidence="4 12" id="KW-0548">Nucleotidyltransferase</keyword>
<evidence type="ECO:0000256" key="9">
    <source>
        <dbReference type="ARBA" id="ARBA00022842"/>
    </source>
</evidence>
<evidence type="ECO:0000256" key="8">
    <source>
        <dbReference type="ARBA" id="ARBA00022833"/>
    </source>
</evidence>
<dbReference type="InterPro" id="IPR002694">
    <property type="entry name" value="Znf_CHC2"/>
</dbReference>
<sequence>MDLIGSYIPVKRAGTRYVCNCPFHNEKTPSFSIDPARQFFHCFGCKKSGDALTFVRDYEGLTFVDAVKRLAGKSGITIVEQAIDPKEERARRDRGRLLDLQREASRFFHELLLRSPAAAHARDYLKSRGFGKEMAERWEVGWAPDTPKVFLDWAREKGLRGRDLCNSGLAIQRETGGLYLRFRDRLMFPVRNDHGDVIAFSGRQLREDPRSGKYINSPETALFKKSNVLFGLDRARKGILDAKSVLICEGQIDAIACHEQGISNAIAPLGTAFTANHAKIIGRYTKRALLCFDADSAGFTAVERSFRELIAGSITVTAVQMPAGEDPDSFMQRNGVDAFKELIEKSPTFFDFIIDKKKSSSDLNSPEGRSEFAKECAELISLFPDSVIRGSMIDHVATRLRIGRPELFEAVIKESKRPKSRRFERRNNDEQESTQSVEPAPLDPTMGYLCALSLHSFEVRQFLSEQFETLHEIADQLEGVPILQKILTERSESDNPASVNSFIASLPESERLALHSDATFSIALPENPLEASHQALAEASALALEREDASIKAALAEPNIAFEKQLQLLQRAKEIADLLGSLTNRAITTDRFAPNARRKKPQKPWKNYGSKE</sequence>
<comment type="similarity">
    <text evidence="12 13">Belongs to the DnaG primase family.</text>
</comment>
<dbReference type="InterPro" id="IPR006295">
    <property type="entry name" value="DNA_primase_DnaG"/>
</dbReference>
<comment type="domain">
    <text evidence="12">Contains an N-terminal zinc-binding domain, a central core domain that contains the primase activity, and a C-terminal DnaB-binding domain.</text>
</comment>
<dbReference type="PANTHER" id="PTHR30313:SF2">
    <property type="entry name" value="DNA PRIMASE"/>
    <property type="match status" value="1"/>
</dbReference>
<comment type="cofactor">
    <cofactor evidence="12 13">
        <name>Zn(2+)</name>
        <dbReference type="ChEBI" id="CHEBI:29105"/>
    </cofactor>
    <text evidence="12 13">Binds 1 zinc ion per monomer.</text>
</comment>
<dbReference type="InterPro" id="IPR013264">
    <property type="entry name" value="DNAG_N"/>
</dbReference>
<dbReference type="EC" id="2.7.7.101" evidence="12"/>
<keyword evidence="3 12" id="KW-0808">Transferase</keyword>
<keyword evidence="6 12" id="KW-0479">Metal-binding</keyword>
<feature type="region of interest" description="Disordered" evidence="14">
    <location>
        <begin position="590"/>
        <end position="612"/>
    </location>
</feature>
<dbReference type="Gene3D" id="3.40.1360.10">
    <property type="match status" value="1"/>
</dbReference>
<dbReference type="InterPro" id="IPR030846">
    <property type="entry name" value="DnaG_bac"/>
</dbReference>
<keyword evidence="1 12" id="KW-0240">DNA-directed RNA polymerase</keyword>
<keyword evidence="11 12" id="KW-0804">Transcription</keyword>
<dbReference type="InterPro" id="IPR050219">
    <property type="entry name" value="DnaG_primase"/>
</dbReference>
<evidence type="ECO:0000259" key="15">
    <source>
        <dbReference type="PROSITE" id="PS50880"/>
    </source>
</evidence>
<feature type="zinc finger region" description="CHC2-type" evidence="12">
    <location>
        <begin position="21"/>
        <end position="45"/>
    </location>
</feature>
<dbReference type="SUPFAM" id="SSF57783">
    <property type="entry name" value="Zinc beta-ribbon"/>
    <property type="match status" value="1"/>
</dbReference>
<proteinExistence type="inferred from homology"/>
<comment type="caution">
    <text evidence="16">The sequence shown here is derived from an EMBL/GenBank/DDBJ whole genome shotgun (WGS) entry which is preliminary data.</text>
</comment>
<accession>A0ABW2L4F4</accession>
<dbReference type="PIRSF" id="PIRSF002811">
    <property type="entry name" value="DnaG"/>
    <property type="match status" value="1"/>
</dbReference>
<evidence type="ECO:0000256" key="11">
    <source>
        <dbReference type="ARBA" id="ARBA00023163"/>
    </source>
</evidence>
<dbReference type="Pfam" id="PF01807">
    <property type="entry name" value="Zn_ribbon_DnaG"/>
    <property type="match status" value="1"/>
</dbReference>
<dbReference type="NCBIfam" id="TIGR01391">
    <property type="entry name" value="dnaG"/>
    <property type="match status" value="1"/>
</dbReference>
<keyword evidence="17" id="KW-1185">Reference proteome</keyword>
<dbReference type="Pfam" id="PF10410">
    <property type="entry name" value="DnaB_bind"/>
    <property type="match status" value="1"/>
</dbReference>
<dbReference type="RefSeq" id="WP_379711496.1">
    <property type="nucleotide sequence ID" value="NZ_JBHTBS010000003.1"/>
</dbReference>
<dbReference type="SMART" id="SM00400">
    <property type="entry name" value="ZnF_CHCC"/>
    <property type="match status" value="1"/>
</dbReference>